<accession>A0A5N6YT83</accession>
<evidence type="ECO:0000313" key="2">
    <source>
        <dbReference type="EMBL" id="KAE8348123.1"/>
    </source>
</evidence>
<dbReference type="Proteomes" id="UP000327118">
    <property type="component" value="Unassembled WGS sequence"/>
</dbReference>
<feature type="chain" id="PRO_5024829407" description="Secreted protein" evidence="1">
    <location>
        <begin position="23"/>
        <end position="76"/>
    </location>
</feature>
<keyword evidence="1" id="KW-0732">Signal</keyword>
<evidence type="ECO:0008006" key="4">
    <source>
        <dbReference type="Google" id="ProtNLM"/>
    </source>
</evidence>
<protein>
    <recommendedName>
        <fullName evidence="4">Secreted protein</fullName>
    </recommendedName>
</protein>
<gene>
    <name evidence="2" type="ORF">BDV28DRAFT_144304</name>
</gene>
<name>A0A5N6YT83_9EURO</name>
<reference evidence="3" key="1">
    <citation type="submission" date="2019-04" db="EMBL/GenBank/DDBJ databases">
        <title>Friends and foes A comparative genomics studyof 23 Aspergillus species from section Flavi.</title>
        <authorList>
            <consortium name="DOE Joint Genome Institute"/>
            <person name="Kjaerbolling I."/>
            <person name="Vesth T."/>
            <person name="Frisvad J.C."/>
            <person name="Nybo J.L."/>
            <person name="Theobald S."/>
            <person name="Kildgaard S."/>
            <person name="Isbrandt T."/>
            <person name="Kuo A."/>
            <person name="Sato A."/>
            <person name="Lyhne E.K."/>
            <person name="Kogle M.E."/>
            <person name="Wiebenga A."/>
            <person name="Kun R.S."/>
            <person name="Lubbers R.J."/>
            <person name="Makela M.R."/>
            <person name="Barry K."/>
            <person name="Chovatia M."/>
            <person name="Clum A."/>
            <person name="Daum C."/>
            <person name="Haridas S."/>
            <person name="He G."/>
            <person name="LaButti K."/>
            <person name="Lipzen A."/>
            <person name="Mondo S."/>
            <person name="Riley R."/>
            <person name="Salamov A."/>
            <person name="Simmons B.A."/>
            <person name="Magnuson J.K."/>
            <person name="Henrissat B."/>
            <person name="Mortensen U.H."/>
            <person name="Larsen T.O."/>
            <person name="Devries R.P."/>
            <person name="Grigoriev I.V."/>
            <person name="Machida M."/>
            <person name="Baker S.E."/>
            <person name="Andersen M.R."/>
        </authorList>
    </citation>
    <scope>NUCLEOTIDE SEQUENCE [LARGE SCALE GENOMIC DNA]</scope>
    <source>
        <strain evidence="3">CBS 553.77</strain>
    </source>
</reference>
<dbReference type="AlphaFoldDB" id="A0A5N6YT83"/>
<sequence>MFSFSFFVFILFWCFGIGPTSSRWLEKEGRIPKKTVAETVHLDCKLRICRVNHGCHLDGLQRQSDFRDHASAAHAR</sequence>
<evidence type="ECO:0000256" key="1">
    <source>
        <dbReference type="SAM" id="SignalP"/>
    </source>
</evidence>
<proteinExistence type="predicted"/>
<evidence type="ECO:0000313" key="3">
    <source>
        <dbReference type="Proteomes" id="UP000327118"/>
    </source>
</evidence>
<dbReference type="EMBL" id="ML739741">
    <property type="protein sequence ID" value="KAE8348123.1"/>
    <property type="molecule type" value="Genomic_DNA"/>
</dbReference>
<feature type="signal peptide" evidence="1">
    <location>
        <begin position="1"/>
        <end position="22"/>
    </location>
</feature>
<organism evidence="2 3">
    <name type="scientific">Aspergillus coremiiformis</name>
    <dbReference type="NCBI Taxonomy" id="138285"/>
    <lineage>
        <taxon>Eukaryota</taxon>
        <taxon>Fungi</taxon>
        <taxon>Dikarya</taxon>
        <taxon>Ascomycota</taxon>
        <taxon>Pezizomycotina</taxon>
        <taxon>Eurotiomycetes</taxon>
        <taxon>Eurotiomycetidae</taxon>
        <taxon>Eurotiales</taxon>
        <taxon>Aspergillaceae</taxon>
        <taxon>Aspergillus</taxon>
        <taxon>Aspergillus subgen. Circumdati</taxon>
    </lineage>
</organism>
<keyword evidence="3" id="KW-1185">Reference proteome</keyword>